<evidence type="ECO:0000259" key="12">
    <source>
        <dbReference type="PROSITE" id="PS50157"/>
    </source>
</evidence>
<evidence type="ECO:0000256" key="2">
    <source>
        <dbReference type="ARBA" id="ARBA00022555"/>
    </source>
</evidence>
<sequence length="529" mass="58898">TKLEGLEMLVDLSAGRKSCPLCPEEKFKACYSHKLRRHLQNLHWKVYAEFEGYRMCICHLPCRNVKPSLSGDHASGRHVAHYHCVVCSVTIARKTDMISHLKRHVNKGETEASQAYEIMKELGTNVQLLPNHTTPQKSDTYFNRKMKPNRQLVFCSLAVLAEERNPVECLDAFGATGIMGLQWAKHLLNAVRVTITDISETCVKMIKENCKLNNIRVDGSMRAPRGSDGASDEVEGVPIATVEVVKMDANVIMHLRPFDYINVRNLGIISVTSTDTSSLYAKSPNVTLRHYGCHIVRTEYYKELAARMVVATVARAAARCNKGIEVLLAVALEHFVLVVVRVLRGPVQADESAKKLRKLMHCQWCEERVFLKLGNMVDDTLPCNCHGSLPGKTAVQLGPLWSGPLFNTGFLRRMLSAAVKHSMDDIQPLVKTLIYESECNTLKSLVHGPSALTNQGTNLSSVTWENQRARTFFLSFFSLSFGRVQGCGLMLPVFYCVYECTADRCTCGDVSVPGFTAAVLPVCCINSEI</sequence>
<keyword evidence="8 11" id="KW-0694">RNA-binding</keyword>
<dbReference type="GO" id="GO:0160248">
    <property type="term" value="F:tRNA (guanine(27)-N2)-dimethyltransferase activity"/>
    <property type="evidence" value="ECO:0007669"/>
    <property type="project" value="RHEA"/>
</dbReference>
<dbReference type="Pfam" id="PF02005">
    <property type="entry name" value="TRM"/>
    <property type="match status" value="1"/>
</dbReference>
<dbReference type="PROSITE" id="PS51626">
    <property type="entry name" value="SAM_MT_TRM1"/>
    <property type="match status" value="1"/>
</dbReference>
<accession>A0A3Q4M9V8</accession>
<evidence type="ECO:0000256" key="8">
    <source>
        <dbReference type="ARBA" id="ARBA00022884"/>
    </source>
</evidence>
<dbReference type="GO" id="GO:0000049">
    <property type="term" value="F:tRNA binding"/>
    <property type="evidence" value="ECO:0007669"/>
    <property type="project" value="UniProtKB-UniRule"/>
</dbReference>
<dbReference type="EC" id="2.1.1.216" evidence="11"/>
<keyword evidence="5 11" id="KW-0949">S-adenosyl-L-methionine</keyword>
<proteinExistence type="inferred from homology"/>
<dbReference type="GO" id="GO:0005634">
    <property type="term" value="C:nucleus"/>
    <property type="evidence" value="ECO:0007669"/>
    <property type="project" value="TreeGrafter"/>
</dbReference>
<dbReference type="PANTHER" id="PTHR10631:SF1">
    <property type="entry name" value="TRMT1-LIKE PROTEIN"/>
    <property type="match status" value="1"/>
</dbReference>
<evidence type="ECO:0000256" key="10">
    <source>
        <dbReference type="PROSITE-ProRule" id="PRU00042"/>
    </source>
</evidence>
<dbReference type="GO" id="GO:0160104">
    <property type="term" value="F:tRNA (guanine(26)-N2)-dimethyltransferase activity"/>
    <property type="evidence" value="ECO:0007669"/>
    <property type="project" value="UniProtKB-UniRule"/>
</dbReference>
<dbReference type="InterPro" id="IPR013087">
    <property type="entry name" value="Znf_C2H2_type"/>
</dbReference>
<comment type="similarity">
    <text evidence="11">Belongs to the class I-like SAM-binding methyltransferase superfamily. Trm1 family.</text>
</comment>
<dbReference type="PROSITE" id="PS00028">
    <property type="entry name" value="ZINC_FINGER_C2H2_1"/>
    <property type="match status" value="1"/>
</dbReference>
<keyword evidence="6 11" id="KW-0819">tRNA processing</keyword>
<dbReference type="Ensembl" id="ENSNBRT00000005351.1">
    <property type="protein sequence ID" value="ENSNBRP00000005194.1"/>
    <property type="gene ID" value="ENSNBRG00000004053.1"/>
</dbReference>
<reference evidence="13" key="2">
    <citation type="submission" date="2025-09" db="UniProtKB">
        <authorList>
            <consortium name="Ensembl"/>
        </authorList>
    </citation>
    <scope>IDENTIFICATION</scope>
</reference>
<dbReference type="Proteomes" id="UP000261580">
    <property type="component" value="Unassembled WGS sequence"/>
</dbReference>
<evidence type="ECO:0000256" key="1">
    <source>
        <dbReference type="ARBA" id="ARBA00022499"/>
    </source>
</evidence>
<keyword evidence="10" id="KW-0479">Metal-binding</keyword>
<organism evidence="13 14">
    <name type="scientific">Neolamprologus brichardi</name>
    <name type="common">Fairy cichlid</name>
    <name type="synonym">Lamprologus brichardi</name>
    <dbReference type="NCBI Taxonomy" id="32507"/>
    <lineage>
        <taxon>Eukaryota</taxon>
        <taxon>Metazoa</taxon>
        <taxon>Chordata</taxon>
        <taxon>Craniata</taxon>
        <taxon>Vertebrata</taxon>
        <taxon>Euteleostomi</taxon>
        <taxon>Actinopterygii</taxon>
        <taxon>Neopterygii</taxon>
        <taxon>Teleostei</taxon>
        <taxon>Neoteleostei</taxon>
        <taxon>Acanthomorphata</taxon>
        <taxon>Ovalentaria</taxon>
        <taxon>Cichlomorphae</taxon>
        <taxon>Cichliformes</taxon>
        <taxon>Cichlidae</taxon>
        <taxon>African cichlids</taxon>
        <taxon>Pseudocrenilabrinae</taxon>
        <taxon>Lamprologini</taxon>
        <taxon>Neolamprologus</taxon>
    </lineage>
</organism>
<dbReference type="FunFam" id="3.40.50.150:FF:000098">
    <property type="entry name" value="Trmt1-like isoform 1"/>
    <property type="match status" value="1"/>
</dbReference>
<dbReference type="GO" id="GO:0002940">
    <property type="term" value="P:tRNA N2-guanine methylation"/>
    <property type="evidence" value="ECO:0007669"/>
    <property type="project" value="TreeGrafter"/>
</dbReference>
<evidence type="ECO:0000256" key="7">
    <source>
        <dbReference type="ARBA" id="ARBA00022833"/>
    </source>
</evidence>
<keyword evidence="4 11" id="KW-0808">Transferase</keyword>
<dbReference type="GO" id="GO:0008270">
    <property type="term" value="F:zinc ion binding"/>
    <property type="evidence" value="ECO:0007669"/>
    <property type="project" value="UniProtKB-KW"/>
</dbReference>
<keyword evidence="14" id="KW-1185">Reference proteome</keyword>
<keyword evidence="10" id="KW-0863">Zinc-finger</keyword>
<feature type="domain" description="C2H2-type" evidence="12">
    <location>
        <begin position="82"/>
        <end position="109"/>
    </location>
</feature>
<dbReference type="OMA" id="MAWERIT"/>
<protein>
    <recommendedName>
        <fullName evidence="11">tRNA (guanine(26)-N(2))-dimethyltransferase</fullName>
        <ecNumber evidence="11">2.1.1.216</ecNumber>
    </recommendedName>
</protein>
<dbReference type="Gene3D" id="3.40.50.150">
    <property type="entry name" value="Vaccinia Virus protein VP39"/>
    <property type="match status" value="2"/>
</dbReference>
<comment type="catalytic activity">
    <reaction evidence="9">
        <text>guanosine(27) in tRNA(Tyr) + 2 S-adenosyl-L-methionine = N(2)-dimethylguanosine(27) in tRNA(Tyr) + 2 S-adenosyl-L-homocysteine + 2 H(+)</text>
        <dbReference type="Rhea" id="RHEA:83895"/>
        <dbReference type="Rhea" id="RHEA-COMP:20240"/>
        <dbReference type="Rhea" id="RHEA-COMP:20241"/>
        <dbReference type="ChEBI" id="CHEBI:15378"/>
        <dbReference type="ChEBI" id="CHEBI:57856"/>
        <dbReference type="ChEBI" id="CHEBI:59789"/>
        <dbReference type="ChEBI" id="CHEBI:74269"/>
        <dbReference type="ChEBI" id="CHEBI:74513"/>
    </reaction>
    <physiologicalReaction direction="left-to-right" evidence="9">
        <dbReference type="Rhea" id="RHEA:83896"/>
    </physiologicalReaction>
</comment>
<dbReference type="SUPFAM" id="SSF53335">
    <property type="entry name" value="S-adenosyl-L-methionine-dependent methyltransferases"/>
    <property type="match status" value="1"/>
</dbReference>
<dbReference type="GeneTree" id="ENSGT00530000063646"/>
<comment type="catalytic activity">
    <reaction evidence="11">
        <text>guanosine(26) in tRNA + 2 S-adenosyl-L-methionine = N(2)-dimethylguanosine(26) in tRNA + 2 S-adenosyl-L-homocysteine + 2 H(+)</text>
        <dbReference type="Rhea" id="RHEA:43140"/>
        <dbReference type="Rhea" id="RHEA-COMP:10359"/>
        <dbReference type="Rhea" id="RHEA-COMP:10360"/>
        <dbReference type="ChEBI" id="CHEBI:15378"/>
        <dbReference type="ChEBI" id="CHEBI:57856"/>
        <dbReference type="ChEBI" id="CHEBI:59789"/>
        <dbReference type="ChEBI" id="CHEBI:74269"/>
        <dbReference type="ChEBI" id="CHEBI:74513"/>
        <dbReference type="EC" id="2.1.1.216"/>
    </reaction>
</comment>
<evidence type="ECO:0000256" key="9">
    <source>
        <dbReference type="ARBA" id="ARBA00093188"/>
    </source>
</evidence>
<keyword evidence="7" id="KW-0862">Zinc</keyword>
<dbReference type="PANTHER" id="PTHR10631">
    <property type="entry name" value="N 2 ,N 2 -DIMETHYLGUANOSINE TRNA METHYLTRANSFERASE"/>
    <property type="match status" value="1"/>
</dbReference>
<evidence type="ECO:0000256" key="5">
    <source>
        <dbReference type="ARBA" id="ARBA00022691"/>
    </source>
</evidence>
<dbReference type="AlphaFoldDB" id="A0A3Q4M9V8"/>
<dbReference type="PROSITE" id="PS50157">
    <property type="entry name" value="ZINC_FINGER_C2H2_2"/>
    <property type="match status" value="1"/>
</dbReference>
<name>A0A3Q4M9V8_NEOBR</name>
<reference evidence="13" key="1">
    <citation type="submission" date="2025-08" db="UniProtKB">
        <authorList>
            <consortium name="Ensembl"/>
        </authorList>
    </citation>
    <scope>IDENTIFICATION</scope>
</reference>
<evidence type="ECO:0000256" key="4">
    <source>
        <dbReference type="ARBA" id="ARBA00022679"/>
    </source>
</evidence>
<keyword evidence="3 11" id="KW-0489">Methyltransferase</keyword>
<dbReference type="Bgee" id="ENSNBRG00000004053">
    <property type="expression patterns" value="Expressed in camera-type eye and 3 other cell types or tissues"/>
</dbReference>
<keyword evidence="1" id="KW-1017">Isopeptide bond</keyword>
<keyword evidence="2 11" id="KW-0820">tRNA-binding</keyword>
<dbReference type="STRING" id="32507.ENSNBRP00000005194"/>
<evidence type="ECO:0000256" key="11">
    <source>
        <dbReference type="PROSITE-ProRule" id="PRU00958"/>
    </source>
</evidence>
<evidence type="ECO:0000313" key="13">
    <source>
        <dbReference type="Ensembl" id="ENSNBRP00000005194.1"/>
    </source>
</evidence>
<evidence type="ECO:0000313" key="14">
    <source>
        <dbReference type="Proteomes" id="UP000261580"/>
    </source>
</evidence>
<dbReference type="InterPro" id="IPR002905">
    <property type="entry name" value="Trm1"/>
</dbReference>
<evidence type="ECO:0000256" key="6">
    <source>
        <dbReference type="ARBA" id="ARBA00022694"/>
    </source>
</evidence>
<dbReference type="InterPro" id="IPR029063">
    <property type="entry name" value="SAM-dependent_MTases_sf"/>
</dbReference>
<dbReference type="SMART" id="SM00355">
    <property type="entry name" value="ZnF_C2H2"/>
    <property type="match status" value="2"/>
</dbReference>
<evidence type="ECO:0000256" key="3">
    <source>
        <dbReference type="ARBA" id="ARBA00022603"/>
    </source>
</evidence>